<dbReference type="AlphaFoldDB" id="A0A8X6Q908"/>
<reference evidence="2" key="1">
    <citation type="submission" date="2020-08" db="EMBL/GenBank/DDBJ databases">
        <title>Multicomponent nature underlies the extraordinary mechanical properties of spider dragline silk.</title>
        <authorList>
            <person name="Kono N."/>
            <person name="Nakamura H."/>
            <person name="Mori M."/>
            <person name="Yoshida Y."/>
            <person name="Ohtoshi R."/>
            <person name="Malay A.D."/>
            <person name="Moran D.A.P."/>
            <person name="Tomita M."/>
            <person name="Numata K."/>
            <person name="Arakawa K."/>
        </authorList>
    </citation>
    <scope>NUCLEOTIDE SEQUENCE</scope>
</reference>
<dbReference type="PANTHER" id="PTHR10174">
    <property type="entry name" value="ALPHA-TOCOPHEROL TRANSFER PROTEIN-RELATED"/>
    <property type="match status" value="1"/>
</dbReference>
<feature type="non-terminal residue" evidence="2">
    <location>
        <position position="1"/>
    </location>
</feature>
<dbReference type="Gene3D" id="3.40.525.10">
    <property type="entry name" value="CRAL-TRIO lipid binding domain"/>
    <property type="match status" value="1"/>
</dbReference>
<dbReference type="OrthoDB" id="75724at2759"/>
<evidence type="ECO:0000313" key="3">
    <source>
        <dbReference type="Proteomes" id="UP000887013"/>
    </source>
</evidence>
<proteinExistence type="predicted"/>
<evidence type="ECO:0000259" key="1">
    <source>
        <dbReference type="PROSITE" id="PS50191"/>
    </source>
</evidence>
<dbReference type="CDD" id="cd00170">
    <property type="entry name" value="SEC14"/>
    <property type="match status" value="1"/>
</dbReference>
<accession>A0A8X6Q908</accession>
<comment type="caution">
    <text evidence="2">The sequence shown here is derived from an EMBL/GenBank/DDBJ whole genome shotgun (WGS) entry which is preliminary data.</text>
</comment>
<dbReference type="PRINTS" id="PR00180">
    <property type="entry name" value="CRETINALDHBP"/>
</dbReference>
<dbReference type="Pfam" id="PF00650">
    <property type="entry name" value="CRAL_TRIO"/>
    <property type="match status" value="1"/>
</dbReference>
<organism evidence="2 3">
    <name type="scientific">Nephila pilipes</name>
    <name type="common">Giant wood spider</name>
    <name type="synonym">Nephila maculata</name>
    <dbReference type="NCBI Taxonomy" id="299642"/>
    <lineage>
        <taxon>Eukaryota</taxon>
        <taxon>Metazoa</taxon>
        <taxon>Ecdysozoa</taxon>
        <taxon>Arthropoda</taxon>
        <taxon>Chelicerata</taxon>
        <taxon>Arachnida</taxon>
        <taxon>Araneae</taxon>
        <taxon>Araneomorphae</taxon>
        <taxon>Entelegynae</taxon>
        <taxon>Araneoidea</taxon>
        <taxon>Nephilidae</taxon>
        <taxon>Nephila</taxon>
    </lineage>
</organism>
<dbReference type="Proteomes" id="UP000887013">
    <property type="component" value="Unassembled WGS sequence"/>
</dbReference>
<dbReference type="SUPFAM" id="SSF52087">
    <property type="entry name" value="CRAL/TRIO domain"/>
    <property type="match status" value="1"/>
</dbReference>
<keyword evidence="3" id="KW-1185">Reference proteome</keyword>
<dbReference type="SMART" id="SM00516">
    <property type="entry name" value="SEC14"/>
    <property type="match status" value="1"/>
</dbReference>
<feature type="domain" description="CRAL-TRIO" evidence="1">
    <location>
        <begin position="1"/>
        <end position="144"/>
    </location>
</feature>
<dbReference type="EMBL" id="BMAW01027486">
    <property type="protein sequence ID" value="GFU02367.1"/>
    <property type="molecule type" value="Genomic_DNA"/>
</dbReference>
<dbReference type="GO" id="GO:1902936">
    <property type="term" value="F:phosphatidylinositol bisphosphate binding"/>
    <property type="evidence" value="ECO:0007669"/>
    <property type="project" value="TreeGrafter"/>
</dbReference>
<dbReference type="PANTHER" id="PTHR10174:SF130">
    <property type="entry name" value="ALPHA-TOCOPHEROL TRANSFER PROTEIN-LIKE"/>
    <property type="match status" value="1"/>
</dbReference>
<dbReference type="InterPro" id="IPR001251">
    <property type="entry name" value="CRAL-TRIO_dom"/>
</dbReference>
<protein>
    <submittedName>
        <fullName evidence="2">Clavesin-2</fullName>
    </submittedName>
</protein>
<gene>
    <name evidence="2" type="primary">NCL1_47117</name>
    <name evidence="2" type="ORF">NPIL_359741</name>
</gene>
<dbReference type="GO" id="GO:0016020">
    <property type="term" value="C:membrane"/>
    <property type="evidence" value="ECO:0007669"/>
    <property type="project" value="TreeGrafter"/>
</dbReference>
<dbReference type="InterPro" id="IPR036865">
    <property type="entry name" value="CRAL-TRIO_dom_sf"/>
</dbReference>
<sequence>ELATLSVEAFRIWDPNEINEQVLFSLAMMLFLCAVNCPATQITGVRVIFDAEGYSFKQVRRFVPRYIPLVSKALRNCLPVRFKSIHIINESIVLRYGWSVLKVFLSEKIRNRFYIHGDSKDELLKYIQKEILPVDQGGDCANPIDGDRIIKELDKFYDRFLSMLKF</sequence>
<dbReference type="PROSITE" id="PS50191">
    <property type="entry name" value="CRAL_TRIO"/>
    <property type="match status" value="1"/>
</dbReference>
<name>A0A8X6Q908_NEPPI</name>
<evidence type="ECO:0000313" key="2">
    <source>
        <dbReference type="EMBL" id="GFU02367.1"/>
    </source>
</evidence>